<dbReference type="AlphaFoldDB" id="A0A1S1V411"/>
<dbReference type="EMBL" id="MKIE01000036">
    <property type="protein sequence ID" value="OHW61194.1"/>
    <property type="molecule type" value="Genomic_DNA"/>
</dbReference>
<protein>
    <submittedName>
        <fullName evidence="8">YcfA-like protein</fullName>
    </submittedName>
</protein>
<proteinExistence type="inferred from homology"/>
<keyword evidence="9" id="KW-1185">Reference proteome</keyword>
<dbReference type="GO" id="GO:0004519">
    <property type="term" value="F:endonuclease activity"/>
    <property type="evidence" value="ECO:0007669"/>
    <property type="project" value="UniProtKB-KW"/>
</dbReference>
<organism evidence="8 9">
    <name type="scientific">Andreesenia angusta</name>
    <dbReference type="NCBI Taxonomy" id="39480"/>
    <lineage>
        <taxon>Bacteria</taxon>
        <taxon>Bacillati</taxon>
        <taxon>Bacillota</taxon>
        <taxon>Tissierellia</taxon>
        <taxon>Tissierellales</taxon>
        <taxon>Gottschalkiaceae</taxon>
        <taxon>Andreesenia</taxon>
    </lineage>
</organism>
<comment type="caution">
    <text evidence="8">The sequence shown here is derived from an EMBL/GenBank/DDBJ whole genome shotgun (WGS) entry which is preliminary data.</text>
</comment>
<keyword evidence="3" id="KW-0540">Nuclease</keyword>
<evidence type="ECO:0000256" key="5">
    <source>
        <dbReference type="ARBA" id="ARBA00022801"/>
    </source>
</evidence>
<evidence type="ECO:0000313" key="9">
    <source>
        <dbReference type="Proteomes" id="UP000180254"/>
    </source>
</evidence>
<evidence type="ECO:0000256" key="3">
    <source>
        <dbReference type="ARBA" id="ARBA00022722"/>
    </source>
</evidence>
<keyword evidence="5" id="KW-0378">Hydrolase</keyword>
<dbReference type="RefSeq" id="WP_071064853.1">
    <property type="nucleotide sequence ID" value="NZ_MKIE01000036.1"/>
</dbReference>
<name>A0A1S1V411_9FIRM</name>
<evidence type="ECO:0000256" key="2">
    <source>
        <dbReference type="ARBA" id="ARBA00022649"/>
    </source>
</evidence>
<dbReference type="Gene3D" id="3.30.920.30">
    <property type="entry name" value="Hypothetical protein"/>
    <property type="match status" value="1"/>
</dbReference>
<evidence type="ECO:0000256" key="6">
    <source>
        <dbReference type="ARBA" id="ARBA00022884"/>
    </source>
</evidence>
<accession>A0A1S1V411</accession>
<dbReference type="OrthoDB" id="286048at2"/>
<dbReference type="SUPFAM" id="SSF54786">
    <property type="entry name" value="YcfA/nrd intein domain"/>
    <property type="match status" value="1"/>
</dbReference>
<dbReference type="GO" id="GO:0016787">
    <property type="term" value="F:hydrolase activity"/>
    <property type="evidence" value="ECO:0007669"/>
    <property type="project" value="UniProtKB-KW"/>
</dbReference>
<dbReference type="InterPro" id="IPR012933">
    <property type="entry name" value="HicA_mRNA_interferase"/>
</dbReference>
<keyword evidence="2" id="KW-1277">Toxin-antitoxin system</keyword>
<evidence type="ECO:0000313" key="8">
    <source>
        <dbReference type="EMBL" id="OHW61194.1"/>
    </source>
</evidence>
<dbReference type="GO" id="GO:0003729">
    <property type="term" value="F:mRNA binding"/>
    <property type="evidence" value="ECO:0007669"/>
    <property type="project" value="InterPro"/>
</dbReference>
<evidence type="ECO:0000256" key="4">
    <source>
        <dbReference type="ARBA" id="ARBA00022759"/>
    </source>
</evidence>
<keyword evidence="4" id="KW-0255">Endonuclease</keyword>
<evidence type="ECO:0000256" key="1">
    <source>
        <dbReference type="ARBA" id="ARBA00006620"/>
    </source>
</evidence>
<sequence length="63" mass="7000">MPMSSKEMIKLLKANGFVEIPGGKGSHRRFKNFETGKVTEVPFHSKDLKKGTEQAILKQAGLK</sequence>
<keyword evidence="7" id="KW-0346">Stress response</keyword>
<dbReference type="Proteomes" id="UP000180254">
    <property type="component" value="Unassembled WGS sequence"/>
</dbReference>
<evidence type="ECO:0000256" key="7">
    <source>
        <dbReference type="ARBA" id="ARBA00023016"/>
    </source>
</evidence>
<gene>
    <name evidence="8" type="ORF">EUAN_24720</name>
</gene>
<dbReference type="InterPro" id="IPR038570">
    <property type="entry name" value="HicA_sf"/>
</dbReference>
<comment type="similarity">
    <text evidence="1">Belongs to the HicA mRNA interferase family.</text>
</comment>
<keyword evidence="6" id="KW-0694">RNA-binding</keyword>
<reference evidence="8 9" key="1">
    <citation type="submission" date="2016-09" db="EMBL/GenBank/DDBJ databases">
        <title>Genome sequence of Eubacterium angustum.</title>
        <authorList>
            <person name="Poehlein A."/>
            <person name="Daniel R."/>
        </authorList>
    </citation>
    <scope>NUCLEOTIDE SEQUENCE [LARGE SCALE GENOMIC DNA]</scope>
    <source>
        <strain evidence="8 9">DSM 1989</strain>
    </source>
</reference>
<dbReference type="Pfam" id="PF07927">
    <property type="entry name" value="HicA_toxin"/>
    <property type="match status" value="1"/>
</dbReference>